<evidence type="ECO:0000256" key="1">
    <source>
        <dbReference type="SAM" id="MobiDB-lite"/>
    </source>
</evidence>
<feature type="compositionally biased region" description="Polar residues" evidence="1">
    <location>
        <begin position="366"/>
        <end position="380"/>
    </location>
</feature>
<evidence type="ECO:0000313" key="3">
    <source>
        <dbReference type="EMBL" id="OGD89055.1"/>
    </source>
</evidence>
<feature type="signal peptide" evidence="2">
    <location>
        <begin position="1"/>
        <end position="21"/>
    </location>
</feature>
<comment type="caution">
    <text evidence="3">The sequence shown here is derived from an EMBL/GenBank/DDBJ whole genome shotgun (WGS) entry which is preliminary data.</text>
</comment>
<protein>
    <recommendedName>
        <fullName evidence="5">DUF11 domain-containing protein</fullName>
    </recommendedName>
</protein>
<evidence type="ECO:0008006" key="5">
    <source>
        <dbReference type="Google" id="ProtNLM"/>
    </source>
</evidence>
<feature type="region of interest" description="Disordered" evidence="1">
    <location>
        <begin position="366"/>
        <end position="387"/>
    </location>
</feature>
<feature type="region of interest" description="Disordered" evidence="1">
    <location>
        <begin position="412"/>
        <end position="467"/>
    </location>
</feature>
<dbReference type="SUPFAM" id="SSF89372">
    <property type="entry name" value="Fucose-specific lectin"/>
    <property type="match status" value="1"/>
</dbReference>
<dbReference type="EMBL" id="MFBD01000013">
    <property type="protein sequence ID" value="OGD89055.1"/>
    <property type="molecule type" value="Genomic_DNA"/>
</dbReference>
<dbReference type="AlphaFoldDB" id="A0A1F5GB43"/>
<keyword evidence="2" id="KW-0732">Signal</keyword>
<gene>
    <name evidence="3" type="ORF">A3D04_00800</name>
</gene>
<sequence length="1058" mass="113097">MKLLPKAFLLIFVFAASAIFASVLSNKVEASEAFLYPTFKNNGDAGATVYFTVRHGTEGDTNTQDGGLFWSDSVWVPGGSSVQRSRVDSAGYVPQYEITWQPVKSQGYDSRDRNCKDPITTLQFFTYEPITDTYVYDVNIEFACWIPEPAPYSAPSNLSARPGCFSSVPTVDLRWDLGTKTPVTIEVSRNNFANYWSQNVGSASNFTWSYANQIGGAWPTGGDNYQWRINDGQSRVVGPSFVARNCGSITLDTPVPSCPDTNAIIDFSWSSTTGGSRYQIWRDGLYFATANGTVWQYNALASDQGKSHQWYIYDALASIGSSAKLVTTPTCTSSPPSYFINLSVSKFCEGTQSKVTLSWTTNIPPGNNATNMDRSTNGGASYSGNSTGSWTSGSLPYNTTYGWRVRNHDWSQTGGTPVQSNIVNSTTLDCSSSPPPIPPPAPNDSCPAGQQFGSSQSLGGAGNSPPVMENIGDRLIIAVRGTDNGLYIKERRPDGSYRDWYNIGGTTSARPKLAFVSGTLRLYVQGADGFIYRNSYQSEGSWSGYTNTNTPNSSFGSAGPSAVSTSTLGTFRVSGTNPINLETCITPSPSPLGTITISGDSRCVSGFSRVHLDITVNGLADDRFDIRRSDIGYFTSNNTGTFVWDSSDSNDGTDGSTYGWRVRGRTTGTESNQIFITNRSDCAALPDFQINSFQLREYDGSVCTAAVLTSVSAGDNICFTANVTNVGATYIGNLPNSFHADSAQPACDAPALAPSATNNTMVNLSNGEIKTWNGGPVQVPSTSTNTGTARLHVDYTCAIREIGESEVSPGNWDSADLLTGNHKSVTYSISSTNWLQTFGGDVGAVGQISMSNPPDWQSEYLLIANTIGNASSDKWEVGGYNQPLVPNGGVYNYFNQRFGANARNNTVDCNSAIPQGLSYCGDSTPLVLSSAANLPSTGSAVVFVDGEMTVTGNIDIGSASIVFIARDNIIVSSAVTSADGVYVAGGEFVDCSPCGGTDSQLTINGAVYAQRMFEEGSRSVGALADTTPSLVVNFAPRYLMTMRDLIGTPSIIWREVAP</sequence>
<accession>A0A1F5GB43</accession>
<dbReference type="Proteomes" id="UP000177369">
    <property type="component" value="Unassembled WGS sequence"/>
</dbReference>
<name>A0A1F5GB43_9BACT</name>
<dbReference type="STRING" id="1797714.A3D04_00800"/>
<organism evidence="3 4">
    <name type="scientific">Candidatus Curtissbacteria bacterium RIFCSPHIGHO2_02_FULL_40_16b</name>
    <dbReference type="NCBI Taxonomy" id="1797714"/>
    <lineage>
        <taxon>Bacteria</taxon>
        <taxon>Candidatus Curtissiibacteriota</taxon>
    </lineage>
</organism>
<feature type="chain" id="PRO_5009518713" description="DUF11 domain-containing protein" evidence="2">
    <location>
        <begin position="22"/>
        <end position="1058"/>
    </location>
</feature>
<feature type="compositionally biased region" description="Polar residues" evidence="1">
    <location>
        <begin position="412"/>
        <end position="430"/>
    </location>
</feature>
<feature type="compositionally biased region" description="Low complexity" evidence="1">
    <location>
        <begin position="443"/>
        <end position="458"/>
    </location>
</feature>
<evidence type="ECO:0000256" key="2">
    <source>
        <dbReference type="SAM" id="SignalP"/>
    </source>
</evidence>
<reference evidence="3 4" key="1">
    <citation type="journal article" date="2016" name="Nat. Commun.">
        <title>Thousands of microbial genomes shed light on interconnected biogeochemical processes in an aquifer system.</title>
        <authorList>
            <person name="Anantharaman K."/>
            <person name="Brown C.T."/>
            <person name="Hug L.A."/>
            <person name="Sharon I."/>
            <person name="Castelle C.J."/>
            <person name="Probst A.J."/>
            <person name="Thomas B.C."/>
            <person name="Singh A."/>
            <person name="Wilkins M.J."/>
            <person name="Karaoz U."/>
            <person name="Brodie E.L."/>
            <person name="Williams K.H."/>
            <person name="Hubbard S.S."/>
            <person name="Banfield J.F."/>
        </authorList>
    </citation>
    <scope>NUCLEOTIDE SEQUENCE [LARGE SCALE GENOMIC DNA]</scope>
</reference>
<evidence type="ECO:0000313" key="4">
    <source>
        <dbReference type="Proteomes" id="UP000177369"/>
    </source>
</evidence>
<proteinExistence type="predicted"/>
<feature type="compositionally biased region" description="Pro residues" evidence="1">
    <location>
        <begin position="433"/>
        <end position="442"/>
    </location>
</feature>